<name>A0A8S1J5P1_9CHLO</name>
<feature type="repeat" description="WD" evidence="7">
    <location>
        <begin position="248"/>
        <end position="289"/>
    </location>
</feature>
<comment type="caution">
    <text evidence="8">The sequence shown here is derived from an EMBL/GenBank/DDBJ whole genome shotgun (WGS) entry which is preliminary data.</text>
</comment>
<dbReference type="GO" id="GO:0031931">
    <property type="term" value="C:TORC1 complex"/>
    <property type="evidence" value="ECO:0007669"/>
    <property type="project" value="InterPro"/>
</dbReference>
<dbReference type="PANTHER" id="PTHR19842">
    <property type="entry name" value="G BETA-LIKE PROTEIN GBL"/>
    <property type="match status" value="1"/>
</dbReference>
<dbReference type="PRINTS" id="PR00320">
    <property type="entry name" value="GPROTEINBRPT"/>
</dbReference>
<dbReference type="GO" id="GO:0032535">
    <property type="term" value="P:regulation of cellular component size"/>
    <property type="evidence" value="ECO:0007669"/>
    <property type="project" value="UniProtKB-ARBA"/>
</dbReference>
<evidence type="ECO:0000256" key="3">
    <source>
        <dbReference type="ARBA" id="ARBA00022490"/>
    </source>
</evidence>
<dbReference type="GO" id="GO:0051897">
    <property type="term" value="P:positive regulation of phosphatidylinositol 3-kinase/protein kinase B signal transduction"/>
    <property type="evidence" value="ECO:0007669"/>
    <property type="project" value="UniProtKB-ARBA"/>
</dbReference>
<dbReference type="GO" id="GO:0005737">
    <property type="term" value="C:cytoplasm"/>
    <property type="evidence" value="ECO:0007669"/>
    <property type="project" value="UniProtKB-SubCell"/>
</dbReference>
<keyword evidence="3" id="KW-0963">Cytoplasm</keyword>
<dbReference type="InterPro" id="IPR037588">
    <property type="entry name" value="MLST8"/>
</dbReference>
<dbReference type="GO" id="GO:0031932">
    <property type="term" value="C:TORC2 complex"/>
    <property type="evidence" value="ECO:0007669"/>
    <property type="project" value="InterPro"/>
</dbReference>
<keyword evidence="9" id="KW-1185">Reference proteome</keyword>
<dbReference type="InterPro" id="IPR019775">
    <property type="entry name" value="WD40_repeat_CS"/>
</dbReference>
<dbReference type="PROSITE" id="PS50294">
    <property type="entry name" value="WD_REPEATS_REGION"/>
    <property type="match status" value="2"/>
</dbReference>
<protein>
    <recommendedName>
        <fullName evidence="6">Protein LST8 homolog</fullName>
    </recommendedName>
</protein>
<dbReference type="Pfam" id="PF00400">
    <property type="entry name" value="WD40"/>
    <property type="match status" value="4"/>
</dbReference>
<dbReference type="PANTHER" id="PTHR19842:SF0">
    <property type="entry name" value="TARGET OF RAPAMYCIN COMPLEX SUBUNIT LST8"/>
    <property type="match status" value="1"/>
</dbReference>
<feature type="repeat" description="WD" evidence="7">
    <location>
        <begin position="120"/>
        <end position="154"/>
    </location>
</feature>
<evidence type="ECO:0000313" key="9">
    <source>
        <dbReference type="Proteomes" id="UP000708148"/>
    </source>
</evidence>
<dbReference type="InterPro" id="IPR015943">
    <property type="entry name" value="WD40/YVTN_repeat-like_dom_sf"/>
</dbReference>
<dbReference type="SUPFAM" id="SSF50978">
    <property type="entry name" value="WD40 repeat-like"/>
    <property type="match status" value="1"/>
</dbReference>
<dbReference type="InterPro" id="IPR001680">
    <property type="entry name" value="WD40_rpt"/>
</dbReference>
<dbReference type="CDD" id="cd00200">
    <property type="entry name" value="WD40"/>
    <property type="match status" value="1"/>
</dbReference>
<dbReference type="InterPro" id="IPR020472">
    <property type="entry name" value="WD40_PAC1"/>
</dbReference>
<dbReference type="SMART" id="SM00320">
    <property type="entry name" value="WD40"/>
    <property type="match status" value="6"/>
</dbReference>
<evidence type="ECO:0000256" key="2">
    <source>
        <dbReference type="ARBA" id="ARBA00009890"/>
    </source>
</evidence>
<feature type="repeat" description="WD" evidence="7">
    <location>
        <begin position="219"/>
        <end position="239"/>
    </location>
</feature>
<dbReference type="EMBL" id="CAJHUC010001448">
    <property type="protein sequence ID" value="CAD7701161.1"/>
    <property type="molecule type" value="Genomic_DNA"/>
</dbReference>
<dbReference type="GO" id="GO:0038203">
    <property type="term" value="P:TORC2 signaling"/>
    <property type="evidence" value="ECO:0007669"/>
    <property type="project" value="UniProtKB-ARBA"/>
</dbReference>
<evidence type="ECO:0000256" key="6">
    <source>
        <dbReference type="ARBA" id="ARBA00074814"/>
    </source>
</evidence>
<organism evidence="8 9">
    <name type="scientific">Ostreobium quekettii</name>
    <dbReference type="NCBI Taxonomy" id="121088"/>
    <lineage>
        <taxon>Eukaryota</taxon>
        <taxon>Viridiplantae</taxon>
        <taxon>Chlorophyta</taxon>
        <taxon>core chlorophytes</taxon>
        <taxon>Ulvophyceae</taxon>
        <taxon>TCBD clade</taxon>
        <taxon>Bryopsidales</taxon>
        <taxon>Ostreobineae</taxon>
        <taxon>Ostreobiaceae</taxon>
        <taxon>Ostreobium</taxon>
    </lineage>
</organism>
<gene>
    <name evidence="8" type="ORF">OSTQU699_LOCUS6520</name>
</gene>
<dbReference type="Gene3D" id="2.130.10.10">
    <property type="entry name" value="YVTN repeat-like/Quinoprotein amine dehydrogenase"/>
    <property type="match status" value="1"/>
</dbReference>
<dbReference type="FunFam" id="2.130.10.10:FF:000505">
    <property type="entry name" value="Blast:Protein LST8 homolog"/>
    <property type="match status" value="1"/>
</dbReference>
<dbReference type="GO" id="GO:0032956">
    <property type="term" value="P:regulation of actin cytoskeleton organization"/>
    <property type="evidence" value="ECO:0007669"/>
    <property type="project" value="TreeGrafter"/>
</dbReference>
<dbReference type="InterPro" id="IPR036322">
    <property type="entry name" value="WD40_repeat_dom_sf"/>
</dbReference>
<comment type="subcellular location">
    <subcellularLocation>
        <location evidence="1">Cytoplasm</location>
    </subcellularLocation>
</comment>
<dbReference type="PROSITE" id="PS00678">
    <property type="entry name" value="WD_REPEATS_1"/>
    <property type="match status" value="4"/>
</dbReference>
<proteinExistence type="inferred from homology"/>
<reference evidence="8" key="1">
    <citation type="submission" date="2020-12" db="EMBL/GenBank/DDBJ databases">
        <authorList>
            <person name="Iha C."/>
        </authorList>
    </citation>
    <scope>NUCLEOTIDE SEQUENCE</scope>
</reference>
<keyword evidence="5" id="KW-0677">Repeat</keyword>
<dbReference type="OrthoDB" id="400at2759"/>
<keyword evidence="4 7" id="KW-0853">WD repeat</keyword>
<sequence>MSSVVLATAGYDQTIKFWEATSGICYRTLQHTESHVNKLEITSDKKLLAAAGNPLIRLFEVHSATNQPVGQYETHTGNVTAVGFQKDNKWMFSGSEDGTIKIWDLRAAGCQRNMECRAAVNTVVLHPNQGELISGDQLGMIRVWDLTTGRYTCELVPEVGAPLRSIAVAMDGSLLVAANNSGVCYVWRMIRSNTYTARFEPLHKLAAHPGSYVLKALISPDVHHLATVSSDNTVKLWDLGTFRMDTVLQGHTRWVWDCVFSVDAAYLVTASSDSTARLWDLATGQPIRTYNGHSKALTCCALNDSALNEPDY</sequence>
<evidence type="ECO:0000256" key="4">
    <source>
        <dbReference type="ARBA" id="ARBA00022574"/>
    </source>
</evidence>
<feature type="repeat" description="WD" evidence="7">
    <location>
        <begin position="72"/>
        <end position="113"/>
    </location>
</feature>
<evidence type="ECO:0000256" key="7">
    <source>
        <dbReference type="PROSITE-ProRule" id="PRU00221"/>
    </source>
</evidence>
<feature type="repeat" description="WD" evidence="7">
    <location>
        <begin position="1"/>
        <end position="28"/>
    </location>
</feature>
<dbReference type="AlphaFoldDB" id="A0A8S1J5P1"/>
<evidence type="ECO:0000256" key="5">
    <source>
        <dbReference type="ARBA" id="ARBA00022737"/>
    </source>
</evidence>
<accession>A0A8S1J5P1</accession>
<comment type="similarity">
    <text evidence="2">Belongs to the WD repeat LST8 family.</text>
</comment>
<dbReference type="Proteomes" id="UP000708148">
    <property type="component" value="Unassembled WGS sequence"/>
</dbReference>
<dbReference type="PROSITE" id="PS50082">
    <property type="entry name" value="WD_REPEATS_2"/>
    <property type="match status" value="5"/>
</dbReference>
<evidence type="ECO:0000256" key="1">
    <source>
        <dbReference type="ARBA" id="ARBA00004496"/>
    </source>
</evidence>
<evidence type="ECO:0000313" key="8">
    <source>
        <dbReference type="EMBL" id="CAD7701161.1"/>
    </source>
</evidence>